<dbReference type="InterPro" id="IPR003961">
    <property type="entry name" value="FN3_dom"/>
</dbReference>
<evidence type="ECO:0000313" key="8">
    <source>
        <dbReference type="EMBL" id="MUU78490.1"/>
    </source>
</evidence>
<keyword evidence="4" id="KW-0969">Cilium</keyword>
<sequence>MIKNYFLTLVLLCFAFSLGYGQIATIDFENNLTGYSHTPSQAPSVDPGDQYFHRAIPSDGTIYESGGPYTNVTGSWLFVGSNPNTINSNTPGILTLDPINISGYTDLELNIDFGAVPNDWDPTDELYVEYRYDNTGVWTTLYSFTSSVTNDPLELFGNATGGNNTANGTVLTYALQTITSDNFTGSGTNINIRIVSDSDANYEAFGLDNIVLNGTTTSPCTSPTAQPTSLVLNNITSSSIDGSFTASSADSYLVVASTSATLGANPVDGTTYTIGDTLGSGTVVQSSTATTFSATGLTQNTQYYFFVFAYNGSGCSGGPLYYTTNPLTGDDTTLTGPCLSDNFDSGYGNWTGGSGTYNNGTAGNTGNGIGFNTNNDDIITSIAITDPTSLSFIARASGGTSNYTINFEYATTPTGPWTTVSSIVANGSNTGDITTTANTFNINLNLIGDYYIRILQSPRSGGSFYLDDVEIFCGASTPEPELQLVDDTSNNQNCGYTIDFGNVASDGSTADLTFNIDNIGSLDLNISSLGITGDYTIVSPATPFTIAAGSSETVTVRFAPSSDATLTGVLTINSDDADEATCEVNLTGVGFTPSPEIDVERDTTFASIANGSAANTGNNTIFAATEIGTATPALKSYYIRNEGSADLNVTSISSSNTAEFSISTNPAPITLIPGDFVQFDIEFSPINSGTRTGTIIIVSDDSDENPYTFGVQGEGVCAASSLTFSPASGPVGTIVNVSASNSNFGASTTATINGIAATVTVISISELEVTIPAGATTGNLEINDDLGCPSSELFTVIDQLISSCEGNSGTTPSDLFISEITDHGTGSHSYVEIYNGTGASVDLTDYEIRIHNNGNGTATNTIPLIGTLVNNEVFVLAFGSGDSTTNYATHGYDLEDNATGINDNDNIRLYYAPTNTLVDLWGDTTGTVFTISSDDYTYRRKNTGITAPSTTWNDTDWDSFTPVDYSDIGFYDFSTGTPPTVTLQPVSTPFDCTFSASYTVAGTEGYDGTSPADTQELAYQWFYNAPGTSTWTEILAGDTDYAGQQSATLTIADTSTFNGYQYYCQLREDTATCFTASNAVKLEALSSIWDGSNWSTPPSIDRAIIIDGDYDTATYASFSGCSLIVNAGYELQISNGTYIEIENDITADGDITVFTAGAVVQNNDLATVTANGTITVQKETSIISTPYQYTYWSSPVVGETVENVFSTVPVSRRFVFNAANFVDELIENANTNTFTPGQDDIDDDGNDWQIASGTMLPGVGYAATASTLGFLPANQQFPFVGAFNNGVITPTVEHVTGSVYSDWNFIGNPYPSAIDTNAFFSVNSGTVDTIYLWSHATPENINASGNEGANFSASDYAVISGSGVNVAGGSGVIPNDFVPSGQGFFIETLDTSPITFNNSMRAITNNDQFFRSETTETSRKVLWLNLSSDNGVAKQIAVAHLDGATDANDGSFYDVTENKSSALAATIYSTIFDSADEQFVIQGKNSSSLDLNEIIPLGFKTSIDVETIYTISIAQFEGDFYTNNPIYIKDNLLNTTHDLKIADYNFTSETGVFNNRFEIVFTTQALSIEDITLDANSISIVEVNDNNVQFKLNSKELSMTNIEILDVLGRRIYNLQANSTTEVYNLSKLSQAAYIAKITLSNGQVISKKAVKRK</sequence>
<dbReference type="Pfam" id="PF00932">
    <property type="entry name" value="LTD"/>
    <property type="match status" value="1"/>
</dbReference>
<organism evidence="8 9">
    <name type="scientific">Winogradskyella endarachnes</name>
    <dbReference type="NCBI Taxonomy" id="2681965"/>
    <lineage>
        <taxon>Bacteria</taxon>
        <taxon>Pseudomonadati</taxon>
        <taxon>Bacteroidota</taxon>
        <taxon>Flavobacteriia</taxon>
        <taxon>Flavobacteriales</taxon>
        <taxon>Flavobacteriaceae</taxon>
        <taxon>Winogradskyella</taxon>
    </lineage>
</organism>
<dbReference type="EMBL" id="WOWS01000003">
    <property type="protein sequence ID" value="MUU78490.1"/>
    <property type="molecule type" value="Genomic_DNA"/>
</dbReference>
<gene>
    <name evidence="8" type="ORF">GN138_08545</name>
</gene>
<dbReference type="Proteomes" id="UP000478208">
    <property type="component" value="Unassembled WGS sequence"/>
</dbReference>
<dbReference type="RefSeq" id="WP_157363388.1">
    <property type="nucleotide sequence ID" value="NZ_WOWS01000003.1"/>
</dbReference>
<feature type="domain" description="Fibronectin type-III" evidence="6">
    <location>
        <begin position="226"/>
        <end position="331"/>
    </location>
</feature>
<dbReference type="PROSITE" id="PS51841">
    <property type="entry name" value="LTD"/>
    <property type="match status" value="1"/>
</dbReference>
<dbReference type="SUPFAM" id="SSF49265">
    <property type="entry name" value="Fibronectin type III"/>
    <property type="match status" value="1"/>
</dbReference>
<keyword evidence="9" id="KW-1185">Reference proteome</keyword>
<accession>A0A6L6U827</accession>
<evidence type="ECO:0000256" key="2">
    <source>
        <dbReference type="ARBA" id="ARBA00004496"/>
    </source>
</evidence>
<reference evidence="8 9" key="1">
    <citation type="submission" date="2019-12" db="EMBL/GenBank/DDBJ databases">
        <authorList>
            <person name="Li J."/>
        </authorList>
    </citation>
    <scope>NUCLEOTIDE SEQUENCE [LARGE SCALE GENOMIC DNA]</scope>
    <source>
        <strain evidence="8 9">HL2-2</strain>
    </source>
</reference>
<dbReference type="InterPro" id="IPR013783">
    <property type="entry name" value="Ig-like_fold"/>
</dbReference>
<evidence type="ECO:0000256" key="1">
    <source>
        <dbReference type="ARBA" id="ARBA00004138"/>
    </source>
</evidence>
<dbReference type="InterPro" id="IPR036116">
    <property type="entry name" value="FN3_sf"/>
</dbReference>
<proteinExistence type="predicted"/>
<dbReference type="InterPro" id="IPR001322">
    <property type="entry name" value="Lamin_tail_dom"/>
</dbReference>
<dbReference type="SMART" id="SM00060">
    <property type="entry name" value="FN3"/>
    <property type="match status" value="1"/>
</dbReference>
<evidence type="ECO:0000256" key="5">
    <source>
        <dbReference type="ARBA" id="ARBA00023273"/>
    </source>
</evidence>
<keyword evidence="5" id="KW-0966">Cell projection</keyword>
<comment type="subcellular location">
    <subcellularLocation>
        <location evidence="1">Cell projection</location>
        <location evidence="1">Cilium</location>
    </subcellularLocation>
    <subcellularLocation>
        <location evidence="2">Cytoplasm</location>
    </subcellularLocation>
</comment>
<evidence type="ECO:0000256" key="3">
    <source>
        <dbReference type="ARBA" id="ARBA00022490"/>
    </source>
</evidence>
<dbReference type="InterPro" id="IPR053879">
    <property type="entry name" value="HYDIN_VesB_CFA65-like_Ig"/>
</dbReference>
<evidence type="ECO:0000256" key="4">
    <source>
        <dbReference type="ARBA" id="ARBA00023069"/>
    </source>
</evidence>
<dbReference type="PROSITE" id="PS50853">
    <property type="entry name" value="FN3"/>
    <property type="match status" value="1"/>
</dbReference>
<comment type="caution">
    <text evidence="8">The sequence shown here is derived from an EMBL/GenBank/DDBJ whole genome shotgun (WGS) entry which is preliminary data.</text>
</comment>
<dbReference type="Gene3D" id="2.60.40.10">
    <property type="entry name" value="Immunoglobulins"/>
    <property type="match status" value="4"/>
</dbReference>
<evidence type="ECO:0000313" key="9">
    <source>
        <dbReference type="Proteomes" id="UP000478208"/>
    </source>
</evidence>
<feature type="domain" description="LTD" evidence="7">
    <location>
        <begin position="805"/>
        <end position="940"/>
    </location>
</feature>
<keyword evidence="3" id="KW-0963">Cytoplasm</keyword>
<evidence type="ECO:0000259" key="7">
    <source>
        <dbReference type="PROSITE" id="PS51841"/>
    </source>
</evidence>
<protein>
    <submittedName>
        <fullName evidence="8">Choice-of-anchor D domain-containing protein</fullName>
    </submittedName>
</protein>
<evidence type="ECO:0000259" key="6">
    <source>
        <dbReference type="PROSITE" id="PS50853"/>
    </source>
</evidence>
<dbReference type="NCBIfam" id="NF012200">
    <property type="entry name" value="choice_anch_D"/>
    <property type="match status" value="2"/>
</dbReference>
<name>A0A6L6U827_9FLAO</name>
<dbReference type="GO" id="GO:0005737">
    <property type="term" value="C:cytoplasm"/>
    <property type="evidence" value="ECO:0007669"/>
    <property type="project" value="UniProtKB-SubCell"/>
</dbReference>
<dbReference type="Pfam" id="PF22544">
    <property type="entry name" value="HYDIN_VesB_CFA65-like_Ig"/>
    <property type="match status" value="1"/>
</dbReference>